<evidence type="ECO:0000313" key="2">
    <source>
        <dbReference type="EMBL" id="GAA0177121.1"/>
    </source>
</evidence>
<name>A0AAV3RMU5_LITER</name>
<organism evidence="2 3">
    <name type="scientific">Lithospermum erythrorhizon</name>
    <name type="common">Purple gromwell</name>
    <name type="synonym">Lithospermum officinale var. erythrorhizon</name>
    <dbReference type="NCBI Taxonomy" id="34254"/>
    <lineage>
        <taxon>Eukaryota</taxon>
        <taxon>Viridiplantae</taxon>
        <taxon>Streptophyta</taxon>
        <taxon>Embryophyta</taxon>
        <taxon>Tracheophyta</taxon>
        <taxon>Spermatophyta</taxon>
        <taxon>Magnoliopsida</taxon>
        <taxon>eudicotyledons</taxon>
        <taxon>Gunneridae</taxon>
        <taxon>Pentapetalae</taxon>
        <taxon>asterids</taxon>
        <taxon>lamiids</taxon>
        <taxon>Boraginales</taxon>
        <taxon>Boraginaceae</taxon>
        <taxon>Boraginoideae</taxon>
        <taxon>Lithospermeae</taxon>
        <taxon>Lithospermum</taxon>
    </lineage>
</organism>
<keyword evidence="3" id="KW-1185">Reference proteome</keyword>
<reference evidence="2 3" key="1">
    <citation type="submission" date="2024-01" db="EMBL/GenBank/DDBJ databases">
        <title>The complete chloroplast genome sequence of Lithospermum erythrorhizon: insights into the phylogenetic relationship among Boraginaceae species and the maternal lineages of purple gromwells.</title>
        <authorList>
            <person name="Okada T."/>
            <person name="Watanabe K."/>
        </authorList>
    </citation>
    <scope>NUCLEOTIDE SEQUENCE [LARGE SCALE GENOMIC DNA]</scope>
</reference>
<feature type="compositionally biased region" description="Low complexity" evidence="1">
    <location>
        <begin position="73"/>
        <end position="87"/>
    </location>
</feature>
<proteinExistence type="predicted"/>
<feature type="compositionally biased region" description="Basic residues" evidence="1">
    <location>
        <begin position="62"/>
        <end position="72"/>
    </location>
</feature>
<dbReference type="EMBL" id="BAABME010010283">
    <property type="protein sequence ID" value="GAA0177121.1"/>
    <property type="molecule type" value="Genomic_DNA"/>
</dbReference>
<gene>
    <name evidence="2" type="ORF">LIER_29657</name>
</gene>
<protein>
    <recommendedName>
        <fullName evidence="4">No apical meristem-associated C-terminal domain-containing protein</fullName>
    </recommendedName>
</protein>
<feature type="region of interest" description="Disordered" evidence="1">
    <location>
        <begin position="52"/>
        <end position="87"/>
    </location>
</feature>
<sequence>MFHEIQRQPFRYHCWVILRSEQKWLDRPNKSVAKRKSQIQFNNGSTEVWDIGEENTNERPIGKKAAKERKKLSLSSDASSFSTVLSN</sequence>
<dbReference type="Proteomes" id="UP001454036">
    <property type="component" value="Unassembled WGS sequence"/>
</dbReference>
<evidence type="ECO:0008006" key="4">
    <source>
        <dbReference type="Google" id="ProtNLM"/>
    </source>
</evidence>
<evidence type="ECO:0000313" key="3">
    <source>
        <dbReference type="Proteomes" id="UP001454036"/>
    </source>
</evidence>
<accession>A0AAV3RMU5</accession>
<dbReference type="AlphaFoldDB" id="A0AAV3RMU5"/>
<evidence type="ECO:0000256" key="1">
    <source>
        <dbReference type="SAM" id="MobiDB-lite"/>
    </source>
</evidence>
<comment type="caution">
    <text evidence="2">The sequence shown here is derived from an EMBL/GenBank/DDBJ whole genome shotgun (WGS) entry which is preliminary data.</text>
</comment>